<dbReference type="OrthoDB" id="5526340at2"/>
<evidence type="ECO:0000256" key="1">
    <source>
        <dbReference type="ARBA" id="ARBA00009437"/>
    </source>
</evidence>
<evidence type="ECO:0000256" key="4">
    <source>
        <dbReference type="ARBA" id="ARBA00023163"/>
    </source>
</evidence>
<dbReference type="Gene3D" id="3.40.190.10">
    <property type="entry name" value="Periplasmic binding protein-like II"/>
    <property type="match status" value="2"/>
</dbReference>
<keyword evidence="3" id="KW-0238">DNA-binding</keyword>
<organism evidence="6 7">
    <name type="scientific">Trinickia fusca</name>
    <dbReference type="NCBI Taxonomy" id="2419777"/>
    <lineage>
        <taxon>Bacteria</taxon>
        <taxon>Pseudomonadati</taxon>
        <taxon>Pseudomonadota</taxon>
        <taxon>Betaproteobacteria</taxon>
        <taxon>Burkholderiales</taxon>
        <taxon>Burkholderiaceae</taxon>
        <taxon>Trinickia</taxon>
    </lineage>
</organism>
<dbReference type="PRINTS" id="PR00039">
    <property type="entry name" value="HTHLYSR"/>
</dbReference>
<dbReference type="GO" id="GO:0006351">
    <property type="term" value="P:DNA-templated transcription"/>
    <property type="evidence" value="ECO:0007669"/>
    <property type="project" value="TreeGrafter"/>
</dbReference>
<protein>
    <submittedName>
        <fullName evidence="6">LysR family transcriptional regulator</fullName>
    </submittedName>
</protein>
<dbReference type="InterPro" id="IPR000847">
    <property type="entry name" value="LysR_HTH_N"/>
</dbReference>
<evidence type="ECO:0000259" key="5">
    <source>
        <dbReference type="PROSITE" id="PS50931"/>
    </source>
</evidence>
<keyword evidence="2" id="KW-0805">Transcription regulation</keyword>
<dbReference type="RefSeq" id="WP_121278476.1">
    <property type="nucleotide sequence ID" value="NZ_RBZV01000005.1"/>
</dbReference>
<dbReference type="EMBL" id="RBZV01000005">
    <property type="protein sequence ID" value="RKP47530.1"/>
    <property type="molecule type" value="Genomic_DNA"/>
</dbReference>
<dbReference type="PANTHER" id="PTHR30537:SF79">
    <property type="entry name" value="TRANSCRIPTIONAL REGULATOR-RELATED"/>
    <property type="match status" value="1"/>
</dbReference>
<dbReference type="Pfam" id="PF03466">
    <property type="entry name" value="LysR_substrate"/>
    <property type="match status" value="1"/>
</dbReference>
<keyword evidence="7" id="KW-1185">Reference proteome</keyword>
<dbReference type="FunFam" id="1.10.10.10:FF:000001">
    <property type="entry name" value="LysR family transcriptional regulator"/>
    <property type="match status" value="1"/>
</dbReference>
<dbReference type="SUPFAM" id="SSF53850">
    <property type="entry name" value="Periplasmic binding protein-like II"/>
    <property type="match status" value="1"/>
</dbReference>
<evidence type="ECO:0000313" key="7">
    <source>
        <dbReference type="Proteomes" id="UP000280434"/>
    </source>
</evidence>
<proteinExistence type="inferred from homology"/>
<dbReference type="SUPFAM" id="SSF46785">
    <property type="entry name" value="Winged helix' DNA-binding domain"/>
    <property type="match status" value="1"/>
</dbReference>
<accession>A0A494XAK3</accession>
<dbReference type="InterPro" id="IPR036390">
    <property type="entry name" value="WH_DNA-bd_sf"/>
</dbReference>
<dbReference type="AlphaFoldDB" id="A0A494XAK3"/>
<comment type="caution">
    <text evidence="6">The sequence shown here is derived from an EMBL/GenBank/DDBJ whole genome shotgun (WGS) entry which is preliminary data.</text>
</comment>
<dbReference type="CDD" id="cd08432">
    <property type="entry name" value="PBP2_GcdR_TrpI_HvrB_AmpR_like"/>
    <property type="match status" value="1"/>
</dbReference>
<name>A0A494XAK3_9BURK</name>
<feature type="domain" description="HTH lysR-type" evidence="5">
    <location>
        <begin position="6"/>
        <end position="63"/>
    </location>
</feature>
<sequence length="304" mass="34018">MATSLPPLQALRALEAAARRRSFSRAAEELHLTHSAVSHHLRGLEAQLGVELFRRVGAHMIPTAAGAQLAERVRHSLDDLRDALDVARRATGAGGAARLEVSAMSDLLSLWLMPRLGDFYDQHPLIDLTLHMHADVVPPDPYSVDVGIWHRRVDESGFQIRKLLDDQVIAVCSPALLARYPDFTIEDLPTMPLLRFTRRSWRDFFEAAGLQADEPDRGPIFDDAGLMLQATLSGHGVATARLQMARDYLERGALVQLGHVRIPASLDYFFTWRAGHPREAAILQFYKWIKGQLRNQASTSIVRR</sequence>
<reference evidence="6 7" key="1">
    <citation type="submission" date="2018-10" db="EMBL/GenBank/DDBJ databases">
        <title>Paraburkholderia sp. 7MK8-2, isolated from soil.</title>
        <authorList>
            <person name="Gao Z.-H."/>
            <person name="Qiu L.-H."/>
        </authorList>
    </citation>
    <scope>NUCLEOTIDE SEQUENCE [LARGE SCALE GENOMIC DNA]</scope>
    <source>
        <strain evidence="6 7">7MK8-2</strain>
    </source>
</reference>
<dbReference type="Gene3D" id="1.10.10.10">
    <property type="entry name" value="Winged helix-like DNA-binding domain superfamily/Winged helix DNA-binding domain"/>
    <property type="match status" value="1"/>
</dbReference>
<dbReference type="PROSITE" id="PS50931">
    <property type="entry name" value="HTH_LYSR"/>
    <property type="match status" value="1"/>
</dbReference>
<evidence type="ECO:0000256" key="3">
    <source>
        <dbReference type="ARBA" id="ARBA00023125"/>
    </source>
</evidence>
<dbReference type="InterPro" id="IPR036388">
    <property type="entry name" value="WH-like_DNA-bd_sf"/>
</dbReference>
<dbReference type="Proteomes" id="UP000280434">
    <property type="component" value="Unassembled WGS sequence"/>
</dbReference>
<dbReference type="PANTHER" id="PTHR30537">
    <property type="entry name" value="HTH-TYPE TRANSCRIPTIONAL REGULATOR"/>
    <property type="match status" value="1"/>
</dbReference>
<dbReference type="InterPro" id="IPR058163">
    <property type="entry name" value="LysR-type_TF_proteobact-type"/>
</dbReference>
<dbReference type="InterPro" id="IPR005119">
    <property type="entry name" value="LysR_subst-bd"/>
</dbReference>
<keyword evidence="4" id="KW-0804">Transcription</keyword>
<dbReference type="Pfam" id="PF00126">
    <property type="entry name" value="HTH_1"/>
    <property type="match status" value="1"/>
</dbReference>
<evidence type="ECO:0000256" key="2">
    <source>
        <dbReference type="ARBA" id="ARBA00023015"/>
    </source>
</evidence>
<comment type="similarity">
    <text evidence="1">Belongs to the LysR transcriptional regulatory family.</text>
</comment>
<dbReference type="GO" id="GO:0043565">
    <property type="term" value="F:sequence-specific DNA binding"/>
    <property type="evidence" value="ECO:0007669"/>
    <property type="project" value="TreeGrafter"/>
</dbReference>
<dbReference type="GO" id="GO:0003700">
    <property type="term" value="F:DNA-binding transcription factor activity"/>
    <property type="evidence" value="ECO:0007669"/>
    <property type="project" value="InterPro"/>
</dbReference>
<evidence type="ECO:0000313" key="6">
    <source>
        <dbReference type="EMBL" id="RKP47530.1"/>
    </source>
</evidence>
<gene>
    <name evidence="6" type="ORF">D7S89_14980</name>
</gene>